<sequence length="162" mass="17758">MLSFISNSFFSSSSSCFFTSAVFFSSLLSFTCNGFFPSSSSCCFFNSSNCTCISSSCTLCSPSCFSNSSFFCFNLSAVTNTSSCCFKISSLFSNPICFSFTDSNCFCNSLFSLLCIYGKASILFLVLFSISAKELEGKVNRFVANRLATAITLYFFIMHTPF</sequence>
<keyword evidence="1" id="KW-1133">Transmembrane helix</keyword>
<feature type="signal peptide" evidence="2">
    <location>
        <begin position="1"/>
        <end position="34"/>
    </location>
</feature>
<name>A0A164QZT2_BACCE</name>
<keyword evidence="1" id="KW-0472">Membrane</keyword>
<protein>
    <submittedName>
        <fullName evidence="3">Uncharacterized protein</fullName>
    </submittedName>
</protein>
<reference evidence="3 4" key="1">
    <citation type="submission" date="2015-09" db="EMBL/GenBank/DDBJ databases">
        <title>Bacillus cereus food isolates.</title>
        <authorList>
            <person name="Boekhorst J."/>
        </authorList>
    </citation>
    <scope>NUCLEOTIDE SEQUENCE [LARGE SCALE GENOMIC DNA]</scope>
    <source>
        <strain evidence="3 4">B4088</strain>
    </source>
</reference>
<dbReference type="EMBL" id="LJKE01000011">
    <property type="protein sequence ID" value="KZD73300.1"/>
    <property type="molecule type" value="Genomic_DNA"/>
</dbReference>
<feature type="chain" id="PRO_5039053978" evidence="2">
    <location>
        <begin position="35"/>
        <end position="162"/>
    </location>
</feature>
<evidence type="ECO:0000256" key="1">
    <source>
        <dbReference type="SAM" id="Phobius"/>
    </source>
</evidence>
<dbReference type="AlphaFoldDB" id="A0A164QZT2"/>
<keyword evidence="2" id="KW-0732">Signal</keyword>
<gene>
    <name evidence="3" type="ORF">B4088_0261</name>
</gene>
<comment type="caution">
    <text evidence="3">The sequence shown here is derived from an EMBL/GenBank/DDBJ whole genome shotgun (WGS) entry which is preliminary data.</text>
</comment>
<accession>A0A164QZT2</accession>
<dbReference type="Proteomes" id="UP000076482">
    <property type="component" value="Unassembled WGS sequence"/>
</dbReference>
<evidence type="ECO:0000313" key="3">
    <source>
        <dbReference type="EMBL" id="KZD73300.1"/>
    </source>
</evidence>
<keyword evidence="1" id="KW-0812">Transmembrane</keyword>
<feature type="transmembrane region" description="Helical" evidence="1">
    <location>
        <begin position="110"/>
        <end position="130"/>
    </location>
</feature>
<evidence type="ECO:0000313" key="4">
    <source>
        <dbReference type="Proteomes" id="UP000076482"/>
    </source>
</evidence>
<feature type="transmembrane region" description="Helical" evidence="1">
    <location>
        <begin position="142"/>
        <end position="159"/>
    </location>
</feature>
<evidence type="ECO:0000256" key="2">
    <source>
        <dbReference type="SAM" id="SignalP"/>
    </source>
</evidence>
<proteinExistence type="predicted"/>
<organism evidence="3 4">
    <name type="scientific">Bacillus cereus</name>
    <dbReference type="NCBI Taxonomy" id="1396"/>
    <lineage>
        <taxon>Bacteria</taxon>
        <taxon>Bacillati</taxon>
        <taxon>Bacillota</taxon>
        <taxon>Bacilli</taxon>
        <taxon>Bacillales</taxon>
        <taxon>Bacillaceae</taxon>
        <taxon>Bacillus</taxon>
        <taxon>Bacillus cereus group</taxon>
    </lineage>
</organism>